<comment type="caution">
    <text evidence="2">The sequence shown here is derived from an EMBL/GenBank/DDBJ whole genome shotgun (WGS) entry which is preliminary data.</text>
</comment>
<reference evidence="2 3" key="1">
    <citation type="submission" date="2006-04" db="EMBL/GenBank/DDBJ databases">
        <authorList>
            <person name="Nierman W.C."/>
        </authorList>
    </citation>
    <scope>NUCLEOTIDE SEQUENCE [LARGE SCALE GENOMIC DNA]</scope>
    <source>
        <strain evidence="2 3">DW4/3-1</strain>
    </source>
</reference>
<evidence type="ECO:0000313" key="2">
    <source>
        <dbReference type="EMBL" id="EAU63796.1"/>
    </source>
</evidence>
<accession>Q08TJ4</accession>
<name>Q08TJ4_STIAD</name>
<organism evidence="2 3">
    <name type="scientific">Stigmatella aurantiaca (strain DW4/3-1)</name>
    <dbReference type="NCBI Taxonomy" id="378806"/>
    <lineage>
        <taxon>Bacteria</taxon>
        <taxon>Pseudomonadati</taxon>
        <taxon>Myxococcota</taxon>
        <taxon>Myxococcia</taxon>
        <taxon>Myxococcales</taxon>
        <taxon>Cystobacterineae</taxon>
        <taxon>Archangiaceae</taxon>
        <taxon>Stigmatella</taxon>
    </lineage>
</organism>
<proteinExistence type="predicted"/>
<sequence length="705" mass="74783">MRQDPPMPLITPLLQGPLTEWSDSLVVEGALPGATVVARTIGPNPRDIAKSIVAGGRDRVTFLPGVQLQEKDRILVRQELGGEQSEWTPDHLGVDAGKAPADHGALAPLSFKSHAWECGTRVWVKGAVPGAQVVVTGPGGVIASGRSTEAGDARLQLTARLPGPGQSLEAHQEAPPGFPALTGTPKTASTPVQKLPIGPGEKLPPPILGGNPPKGCDPSILIAGVYDGADVTFLRRSDGSSETSTFDYDRLNVILSKPLSSAGDKLEIVQAMTHCREQQPSDALRVDVPPAEKPGTPSLRPPCAGSVDVHVSNLEAGAVVTLTYKNQDYRGMVPPSSSSFVYRLVPLAANETLTARQERCGLPSGTGSVTVPGVNRVLALKPDVVDPLVACARAVRVTTLPGSWVQVWATSAGGATPISNQVFATSDSLRIEVTPYLHEGQEVWLSYLLCGGGAWEESQHHTAGPTPDVGPANIPVPLVEGATSVTVDAIPGAAVNIFSLTGVPLAVEHIGSGFADPLVKRVGLTRPLTRRDLVHAEQSLCSGRPGVGAMRTVLPSVRQFTLGMPLKQLSHRNNPKPLVCQWATVTLRHNGSWEAQAFLENQEEEADCSFDLQFKLEGLSSPFGAVLPGDLSGKDSTKGSALQGVPSSHTFSRQDHFAGFSNPSYWEEVLSATHRFELFVAWDDYEGYPEEPEYEDKENTPDSAP</sequence>
<evidence type="ECO:0000256" key="1">
    <source>
        <dbReference type="SAM" id="MobiDB-lite"/>
    </source>
</evidence>
<evidence type="ECO:0000313" key="3">
    <source>
        <dbReference type="Proteomes" id="UP000032702"/>
    </source>
</evidence>
<protein>
    <submittedName>
        <fullName evidence="2">Uncharacterized protein</fullName>
    </submittedName>
</protein>
<dbReference type="EMBL" id="AAMD01000145">
    <property type="protein sequence ID" value="EAU63796.1"/>
    <property type="molecule type" value="Genomic_DNA"/>
</dbReference>
<feature type="region of interest" description="Disordered" evidence="1">
    <location>
        <begin position="186"/>
        <end position="205"/>
    </location>
</feature>
<dbReference type="Proteomes" id="UP000032702">
    <property type="component" value="Unassembled WGS sequence"/>
</dbReference>
<gene>
    <name evidence="2" type="ORF">STIAU_6394</name>
</gene>
<dbReference type="AlphaFoldDB" id="Q08TJ4"/>